<name>A0A939JZY6_9BACT</name>
<protein>
    <submittedName>
        <fullName evidence="3">Family 10 glycosylhydrolase</fullName>
    </submittedName>
</protein>
<dbReference type="AlphaFoldDB" id="A0A939JZY6"/>
<proteinExistence type="predicted"/>
<comment type="caution">
    <text evidence="3">The sequence shown here is derived from an EMBL/GenBank/DDBJ whole genome shotgun (WGS) entry which is preliminary data.</text>
</comment>
<evidence type="ECO:0000313" key="4">
    <source>
        <dbReference type="Proteomes" id="UP000664795"/>
    </source>
</evidence>
<dbReference type="InterPro" id="IPR052177">
    <property type="entry name" value="Divisome_Glycosyl_Hydrolase"/>
</dbReference>
<keyword evidence="4" id="KW-1185">Reference proteome</keyword>
<reference evidence="3 4" key="1">
    <citation type="submission" date="2021-03" db="EMBL/GenBank/DDBJ databases">
        <title>Fibrella sp. HMF5036 genome sequencing and assembly.</title>
        <authorList>
            <person name="Kang H."/>
            <person name="Kim H."/>
            <person name="Bae S."/>
            <person name="Joh K."/>
        </authorList>
    </citation>
    <scope>NUCLEOTIDE SEQUENCE [LARGE SCALE GENOMIC DNA]</scope>
    <source>
        <strain evidence="3 4">HMF5036</strain>
    </source>
</reference>
<evidence type="ECO:0000256" key="1">
    <source>
        <dbReference type="ARBA" id="ARBA00022729"/>
    </source>
</evidence>
<gene>
    <name evidence="3" type="ORF">J2I48_21705</name>
</gene>
<sequence>MFKHSTLSLGMKIYSLLLAACLLAFPLFGCKNATTPTLSVPPASPVPIRGVWLPASDSDALFSRDNIRRMVDDCARYGINHLFVVTWTGGFTQYPSALMQRTFGKLIDPRFAGRDPLQEVIEEAHKRNIKVYAWFEFGFAADYSGTNAHILTQKPDWAARSADGSITTKNGFRWMNALNPAVQSFMLDLVNEVVSRYDVDGIQGDDRLPAMPTEGGYDADTKARYTQETGNTVPTNAQDAAWVAWRANQLTDFLRRLTALVKRTKPSCQVSSAPSVYPFSLTNYLQDWPAWVKNGSVDMVAPQIYRRDLTAYQNELNKIVNTQVSAAQKSLVVPGMLLKVGSYVAPDSLLRQQIGANRAAGLPGEIFFHYEGTRSRTSFFEAIYK</sequence>
<organism evidence="3 4">
    <name type="scientific">Fibrella aquatilis</name>
    <dbReference type="NCBI Taxonomy" id="2817059"/>
    <lineage>
        <taxon>Bacteria</taxon>
        <taxon>Pseudomonadati</taxon>
        <taxon>Bacteroidota</taxon>
        <taxon>Cytophagia</taxon>
        <taxon>Cytophagales</taxon>
        <taxon>Spirosomataceae</taxon>
        <taxon>Fibrella</taxon>
    </lineage>
</organism>
<dbReference type="Proteomes" id="UP000664795">
    <property type="component" value="Unassembled WGS sequence"/>
</dbReference>
<feature type="domain" description="Glycosyl hydrolase-like 10" evidence="2">
    <location>
        <begin position="47"/>
        <end position="324"/>
    </location>
</feature>
<dbReference type="InterPro" id="IPR017853">
    <property type="entry name" value="GH"/>
</dbReference>
<dbReference type="PANTHER" id="PTHR43405:SF1">
    <property type="entry name" value="GLYCOSYL HYDROLASE DIGH"/>
    <property type="match status" value="1"/>
</dbReference>
<dbReference type="InterPro" id="IPR003790">
    <property type="entry name" value="GHL10"/>
</dbReference>
<dbReference type="EMBL" id="JAFMYU010000021">
    <property type="protein sequence ID" value="MBO0933639.1"/>
    <property type="molecule type" value="Genomic_DNA"/>
</dbReference>
<dbReference type="Pfam" id="PF02638">
    <property type="entry name" value="GHL10"/>
    <property type="match status" value="1"/>
</dbReference>
<evidence type="ECO:0000313" key="3">
    <source>
        <dbReference type="EMBL" id="MBO0933639.1"/>
    </source>
</evidence>
<accession>A0A939JZY6</accession>
<keyword evidence="1" id="KW-0732">Signal</keyword>
<dbReference type="Gene3D" id="3.20.20.80">
    <property type="entry name" value="Glycosidases"/>
    <property type="match status" value="1"/>
</dbReference>
<dbReference type="SUPFAM" id="SSF51445">
    <property type="entry name" value="(Trans)glycosidases"/>
    <property type="match status" value="1"/>
</dbReference>
<evidence type="ECO:0000259" key="2">
    <source>
        <dbReference type="Pfam" id="PF02638"/>
    </source>
</evidence>
<dbReference type="PANTHER" id="PTHR43405">
    <property type="entry name" value="GLYCOSYL HYDROLASE DIGH"/>
    <property type="match status" value="1"/>
</dbReference>